<reference evidence="11 13" key="1">
    <citation type="journal article" date="2017" name="Nature">
        <title>The sunflower genome provides insights into oil metabolism, flowering and Asterid evolution.</title>
        <authorList>
            <person name="Badouin H."/>
            <person name="Gouzy J."/>
            <person name="Grassa C.J."/>
            <person name="Murat F."/>
            <person name="Staton S.E."/>
            <person name="Cottret L."/>
            <person name="Lelandais-Briere C."/>
            <person name="Owens G.L."/>
            <person name="Carrere S."/>
            <person name="Mayjonade B."/>
            <person name="Legrand L."/>
            <person name="Gill N."/>
            <person name="Kane N.C."/>
            <person name="Bowers J.E."/>
            <person name="Hubner S."/>
            <person name="Bellec A."/>
            <person name="Berard A."/>
            <person name="Berges H."/>
            <person name="Blanchet N."/>
            <person name="Boniface M.C."/>
            <person name="Brunel D."/>
            <person name="Catrice O."/>
            <person name="Chaidir N."/>
            <person name="Claudel C."/>
            <person name="Donnadieu C."/>
            <person name="Faraut T."/>
            <person name="Fievet G."/>
            <person name="Helmstetter N."/>
            <person name="King M."/>
            <person name="Knapp S.J."/>
            <person name="Lai Z."/>
            <person name="Le Paslier M.C."/>
            <person name="Lippi Y."/>
            <person name="Lorenzon L."/>
            <person name="Mandel J.R."/>
            <person name="Marage G."/>
            <person name="Marchand G."/>
            <person name="Marquand E."/>
            <person name="Bret-Mestries E."/>
            <person name="Morien E."/>
            <person name="Nambeesan S."/>
            <person name="Nguyen T."/>
            <person name="Pegot-Espagnet P."/>
            <person name="Pouilly N."/>
            <person name="Raftis F."/>
            <person name="Sallet E."/>
            <person name="Schiex T."/>
            <person name="Thomas J."/>
            <person name="Vandecasteele C."/>
            <person name="Vares D."/>
            <person name="Vear F."/>
            <person name="Vautrin S."/>
            <person name="Crespi M."/>
            <person name="Mangin B."/>
            <person name="Burke J.M."/>
            <person name="Salse J."/>
            <person name="Munos S."/>
            <person name="Vincourt P."/>
            <person name="Rieseberg L.H."/>
            <person name="Langlade N.B."/>
        </authorList>
    </citation>
    <scope>NUCLEOTIDE SEQUENCE [LARGE SCALE GENOMIC DNA]</scope>
    <source>
        <strain evidence="13">cv. SF193</strain>
        <tissue evidence="11">Leaves</tissue>
    </source>
</reference>
<dbReference type="InParanoid" id="A0A251UDZ1"/>
<comment type="similarity">
    <text evidence="2">Belongs to the RLP family.</text>
</comment>
<sequence>MTSHFYLSYILVTIVLTPGNVLSSGKTSSEEDYFQDNALVKWKGKERSFERSGLQLLKSIDLSRNSLSGELPDEITSLYDLASLNVSNNKLHGEIPKDIGRVKSIQSLDLSRNEFSGRIPSSLVEITSLGYLDLSNNNLSGRIPAGTQLQSFNDTSYSGNPQLCGPPLSPRCGPPPVVEKKDVEEDDDDFWKSNYIGMGAGFAVGFLGSCGALVLSPRCRYFVFTSLSHITDRIYVIVALHFGKVERKFRR</sequence>
<evidence type="ECO:0000256" key="6">
    <source>
        <dbReference type="ARBA" id="ARBA00022737"/>
    </source>
</evidence>
<evidence type="ECO:0000256" key="4">
    <source>
        <dbReference type="ARBA" id="ARBA00022692"/>
    </source>
</evidence>
<evidence type="ECO:0000256" key="7">
    <source>
        <dbReference type="ARBA" id="ARBA00022989"/>
    </source>
</evidence>
<organism evidence="12 13">
    <name type="scientific">Helianthus annuus</name>
    <name type="common">Common sunflower</name>
    <dbReference type="NCBI Taxonomy" id="4232"/>
    <lineage>
        <taxon>Eukaryota</taxon>
        <taxon>Viridiplantae</taxon>
        <taxon>Streptophyta</taxon>
        <taxon>Embryophyta</taxon>
        <taxon>Tracheophyta</taxon>
        <taxon>Spermatophyta</taxon>
        <taxon>Magnoliopsida</taxon>
        <taxon>eudicotyledons</taxon>
        <taxon>Gunneridae</taxon>
        <taxon>Pentapetalae</taxon>
        <taxon>asterids</taxon>
        <taxon>campanulids</taxon>
        <taxon>Asterales</taxon>
        <taxon>Asteraceae</taxon>
        <taxon>Asteroideae</taxon>
        <taxon>Heliantheae alliance</taxon>
        <taxon>Heliantheae</taxon>
        <taxon>Helianthus</taxon>
    </lineage>
</organism>
<evidence type="ECO:0000256" key="9">
    <source>
        <dbReference type="ARBA" id="ARBA00023180"/>
    </source>
</evidence>
<keyword evidence="3" id="KW-0433">Leucine-rich repeat</keyword>
<dbReference type="SUPFAM" id="SSF52058">
    <property type="entry name" value="L domain-like"/>
    <property type="match status" value="1"/>
</dbReference>
<dbReference type="EC" id="2.7.-.-" evidence="11"/>
<evidence type="ECO:0000256" key="1">
    <source>
        <dbReference type="ARBA" id="ARBA00004479"/>
    </source>
</evidence>
<keyword evidence="9" id="KW-0325">Glycoprotein</keyword>
<reference evidence="12" key="2">
    <citation type="submission" date="2017-02" db="EMBL/GenBank/DDBJ databases">
        <title>Sunflower complete genome.</title>
        <authorList>
            <person name="Langlade N."/>
            <person name="Munos S."/>
        </authorList>
    </citation>
    <scope>NUCLEOTIDE SEQUENCE [LARGE SCALE GENOMIC DNA]</scope>
    <source>
        <tissue evidence="12">Leaves</tissue>
    </source>
</reference>
<dbReference type="EMBL" id="MNCJ02000322">
    <property type="protein sequence ID" value="KAF5800084.1"/>
    <property type="molecule type" value="Genomic_DNA"/>
</dbReference>
<dbReference type="InterPro" id="IPR032675">
    <property type="entry name" value="LRR_dom_sf"/>
</dbReference>
<protein>
    <submittedName>
        <fullName evidence="12">Putative leucine-rich repeat domain, L domain-like protein</fullName>
    </submittedName>
    <submittedName>
        <fullName evidence="11">Transferase</fullName>
        <ecNumber evidence="11">2.7.-.-</ecNumber>
    </submittedName>
</protein>
<accession>A0A251UDZ1</accession>
<dbReference type="PRINTS" id="PR00019">
    <property type="entry name" value="LEURICHRPT"/>
</dbReference>
<evidence type="ECO:0000256" key="10">
    <source>
        <dbReference type="SAM" id="Phobius"/>
    </source>
</evidence>
<dbReference type="PROSITE" id="PS51450">
    <property type="entry name" value="LRR"/>
    <property type="match status" value="1"/>
</dbReference>
<dbReference type="EMBL" id="CM007896">
    <property type="protein sequence ID" value="OTG21299.1"/>
    <property type="molecule type" value="Genomic_DNA"/>
</dbReference>
<dbReference type="PANTHER" id="PTHR48063:SF103">
    <property type="entry name" value="LEUCINE-RICH RECEPTOR-LIKE KINASE FAMILY PROTEIN"/>
    <property type="match status" value="1"/>
</dbReference>
<feature type="transmembrane region" description="Helical" evidence="10">
    <location>
        <begin position="6"/>
        <end position="23"/>
    </location>
</feature>
<dbReference type="GO" id="GO:0016020">
    <property type="term" value="C:membrane"/>
    <property type="evidence" value="ECO:0007669"/>
    <property type="project" value="UniProtKB-SubCell"/>
</dbReference>
<dbReference type="InterPro" id="IPR046956">
    <property type="entry name" value="RLP23-like"/>
</dbReference>
<dbReference type="PANTHER" id="PTHR48063">
    <property type="entry name" value="LRR RECEPTOR-LIKE KINASE"/>
    <property type="match status" value="1"/>
</dbReference>
<dbReference type="OMA" id="HITDRIY"/>
<evidence type="ECO:0000256" key="8">
    <source>
        <dbReference type="ARBA" id="ARBA00023136"/>
    </source>
</evidence>
<comment type="subcellular location">
    <subcellularLocation>
        <location evidence="1">Membrane</location>
        <topology evidence="1">Single-pass type I membrane protein</topology>
    </subcellularLocation>
</comment>
<evidence type="ECO:0000256" key="3">
    <source>
        <dbReference type="ARBA" id="ARBA00022614"/>
    </source>
</evidence>
<dbReference type="AlphaFoldDB" id="A0A251UDZ1"/>
<dbReference type="OrthoDB" id="8731593at2759"/>
<dbReference type="Proteomes" id="UP000215914">
    <property type="component" value="Chromosome 7"/>
</dbReference>
<evidence type="ECO:0000256" key="5">
    <source>
        <dbReference type="ARBA" id="ARBA00022729"/>
    </source>
</evidence>
<dbReference type="GO" id="GO:0016740">
    <property type="term" value="F:transferase activity"/>
    <property type="evidence" value="ECO:0007669"/>
    <property type="project" value="UniProtKB-KW"/>
</dbReference>
<evidence type="ECO:0000313" key="12">
    <source>
        <dbReference type="EMBL" id="OTG21299.1"/>
    </source>
</evidence>
<keyword evidence="7 10" id="KW-1133">Transmembrane helix</keyword>
<keyword evidence="6" id="KW-0677">Repeat</keyword>
<gene>
    <name evidence="12" type="ORF">HannXRQ_Chr07g0202631</name>
    <name evidence="11" type="ORF">HanXRQr2_Chr07g0311951</name>
</gene>
<name>A0A251UDZ1_HELAN</name>
<evidence type="ECO:0000313" key="13">
    <source>
        <dbReference type="Proteomes" id="UP000215914"/>
    </source>
</evidence>
<dbReference type="Gene3D" id="3.80.10.10">
    <property type="entry name" value="Ribonuclease Inhibitor"/>
    <property type="match status" value="1"/>
</dbReference>
<dbReference type="Pfam" id="PF00560">
    <property type="entry name" value="LRR_1"/>
    <property type="match status" value="4"/>
</dbReference>
<dbReference type="STRING" id="4232.A0A251UDZ1"/>
<proteinExistence type="inferred from homology"/>
<keyword evidence="8 10" id="KW-0472">Membrane</keyword>
<evidence type="ECO:0000313" key="11">
    <source>
        <dbReference type="EMBL" id="KAF5800084.1"/>
    </source>
</evidence>
<evidence type="ECO:0000256" key="2">
    <source>
        <dbReference type="ARBA" id="ARBA00009592"/>
    </source>
</evidence>
<keyword evidence="5" id="KW-0732">Signal</keyword>
<dbReference type="InterPro" id="IPR001611">
    <property type="entry name" value="Leu-rich_rpt"/>
</dbReference>
<keyword evidence="11" id="KW-0808">Transferase</keyword>
<keyword evidence="13" id="KW-1185">Reference proteome</keyword>
<dbReference type="Gramene" id="mRNA:HanXRQr2_Chr07g0311951">
    <property type="protein sequence ID" value="CDS:HanXRQr2_Chr07g0311951.1"/>
    <property type="gene ID" value="HanXRQr2_Chr07g0311951"/>
</dbReference>
<feature type="transmembrane region" description="Helical" evidence="10">
    <location>
        <begin position="195"/>
        <end position="215"/>
    </location>
</feature>
<dbReference type="FunFam" id="3.80.10.10:FF:000111">
    <property type="entry name" value="LRR receptor-like serine/threonine-protein kinase ERECTA"/>
    <property type="match status" value="1"/>
</dbReference>
<reference evidence="11" key="3">
    <citation type="submission" date="2020-06" db="EMBL/GenBank/DDBJ databases">
        <title>Helianthus annuus Genome sequencing and assembly Release 2.</title>
        <authorList>
            <person name="Gouzy J."/>
            <person name="Langlade N."/>
            <person name="Munos S."/>
        </authorList>
    </citation>
    <scope>NUCLEOTIDE SEQUENCE</scope>
    <source>
        <tissue evidence="11">Leaves</tissue>
    </source>
</reference>
<keyword evidence="4 10" id="KW-0812">Transmembrane</keyword>